<dbReference type="AlphaFoldDB" id="A0A2P8HW09"/>
<dbReference type="GO" id="GO:0015871">
    <property type="term" value="P:choline transport"/>
    <property type="evidence" value="ECO:0007669"/>
    <property type="project" value="TreeGrafter"/>
</dbReference>
<dbReference type="EMBL" id="PYAV01000003">
    <property type="protein sequence ID" value="PSL50427.1"/>
    <property type="molecule type" value="Genomic_DNA"/>
</dbReference>
<organism evidence="6 7">
    <name type="scientific">Salsuginibacillus halophilus</name>
    <dbReference type="NCBI Taxonomy" id="517424"/>
    <lineage>
        <taxon>Bacteria</taxon>
        <taxon>Bacillati</taxon>
        <taxon>Bacillota</taxon>
        <taxon>Bacilli</taxon>
        <taxon>Bacillales</taxon>
        <taxon>Bacillaceae</taxon>
        <taxon>Salsuginibacillus</taxon>
    </lineage>
</organism>
<evidence type="ECO:0000256" key="4">
    <source>
        <dbReference type="ARBA" id="ARBA00023136"/>
    </source>
</evidence>
<evidence type="ECO:0000256" key="1">
    <source>
        <dbReference type="ARBA" id="ARBA00004236"/>
    </source>
</evidence>
<comment type="subcellular location">
    <subcellularLocation>
        <location evidence="1">Cell membrane</location>
    </subcellularLocation>
</comment>
<sequence>MRAWKRTTATSVLAGTLILAGCGDADGDDSNGEDDGNAESGGSVEIGYNNWAENIAVTNMWAILLEEEGYDVEMSNMEKAPLFAGVASGDVDIGMEVWLPTTDQHHIDEYGDDFDIQDEWYEGTVLGLAVPEYMEDLNSLEDLNDYAEELDETIMGIEPGSSLVETTEEVQEVYDLDLDLQTSSEQAMISELDSAYSSEEPIVVTMWSPHWVLAEYDIKYLEDPENVYGDGDDIVYISRDGFEEEYEEVVQYLNNMFFDDETLGALMAEINEADDAQEGAQAWIDDNRELVDEWLEID</sequence>
<dbReference type="Gene3D" id="3.40.190.100">
    <property type="entry name" value="Glycine betaine-binding periplasmic protein, domain 2"/>
    <property type="match status" value="1"/>
</dbReference>
<reference evidence="6 7" key="1">
    <citation type="submission" date="2018-03" db="EMBL/GenBank/DDBJ databases">
        <title>Genomic Encyclopedia of Type Strains, Phase III (KMG-III): the genomes of soil and plant-associated and newly described type strains.</title>
        <authorList>
            <person name="Whitman W."/>
        </authorList>
    </citation>
    <scope>NUCLEOTIDE SEQUENCE [LARGE SCALE GENOMIC DNA]</scope>
    <source>
        <strain evidence="6 7">CGMCC 1.07653</strain>
    </source>
</reference>
<keyword evidence="2" id="KW-0813">Transport</keyword>
<dbReference type="CDD" id="cd13639">
    <property type="entry name" value="PBP2_OpuAC_like"/>
    <property type="match status" value="1"/>
</dbReference>
<evidence type="ECO:0000259" key="5">
    <source>
        <dbReference type="Pfam" id="PF04069"/>
    </source>
</evidence>
<dbReference type="PANTHER" id="PTHR47737:SF1">
    <property type="entry name" value="GLYCINE BETAINE_PROLINE BETAINE TRANSPORT SYSTEM PERMEASE PROTEIN PROW"/>
    <property type="match status" value="1"/>
</dbReference>
<accession>A0A2P8HW09</accession>
<keyword evidence="4" id="KW-0472">Membrane</keyword>
<dbReference type="GO" id="GO:0031460">
    <property type="term" value="P:glycine betaine transport"/>
    <property type="evidence" value="ECO:0007669"/>
    <property type="project" value="TreeGrafter"/>
</dbReference>
<dbReference type="PROSITE" id="PS51257">
    <property type="entry name" value="PROKAR_LIPOPROTEIN"/>
    <property type="match status" value="1"/>
</dbReference>
<keyword evidence="7" id="KW-1185">Reference proteome</keyword>
<feature type="domain" description="ABC-type glycine betaine transport system substrate-binding" evidence="5">
    <location>
        <begin position="43"/>
        <end position="285"/>
    </location>
</feature>
<dbReference type="OrthoDB" id="9787902at2"/>
<dbReference type="InterPro" id="IPR007210">
    <property type="entry name" value="ABC_Gly_betaine_transp_sub-bd"/>
</dbReference>
<name>A0A2P8HW09_9BACI</name>
<keyword evidence="3" id="KW-1003">Cell membrane</keyword>
<evidence type="ECO:0000313" key="7">
    <source>
        <dbReference type="Proteomes" id="UP000242310"/>
    </source>
</evidence>
<evidence type="ECO:0000256" key="3">
    <source>
        <dbReference type="ARBA" id="ARBA00022475"/>
    </source>
</evidence>
<dbReference type="GO" id="GO:0005275">
    <property type="term" value="F:amine transmembrane transporter activity"/>
    <property type="evidence" value="ECO:0007669"/>
    <property type="project" value="TreeGrafter"/>
</dbReference>
<evidence type="ECO:0000256" key="2">
    <source>
        <dbReference type="ARBA" id="ARBA00022448"/>
    </source>
</evidence>
<dbReference type="GO" id="GO:0015226">
    <property type="term" value="F:carnitine transmembrane transporter activity"/>
    <property type="evidence" value="ECO:0007669"/>
    <property type="project" value="TreeGrafter"/>
</dbReference>
<dbReference type="PANTHER" id="PTHR47737">
    <property type="entry name" value="GLYCINE BETAINE/PROLINE BETAINE TRANSPORT SYSTEM PERMEASE PROTEIN PROW"/>
    <property type="match status" value="1"/>
</dbReference>
<dbReference type="GO" id="GO:0043190">
    <property type="term" value="C:ATP-binding cassette (ABC) transporter complex"/>
    <property type="evidence" value="ECO:0007669"/>
    <property type="project" value="InterPro"/>
</dbReference>
<comment type="caution">
    <text evidence="6">The sequence shown here is derived from an EMBL/GenBank/DDBJ whole genome shotgun (WGS) entry which is preliminary data.</text>
</comment>
<dbReference type="Gene3D" id="3.40.190.10">
    <property type="entry name" value="Periplasmic binding protein-like II"/>
    <property type="match status" value="1"/>
</dbReference>
<dbReference type="Pfam" id="PF04069">
    <property type="entry name" value="OpuAC"/>
    <property type="match status" value="1"/>
</dbReference>
<dbReference type="Proteomes" id="UP000242310">
    <property type="component" value="Unassembled WGS sequence"/>
</dbReference>
<protein>
    <submittedName>
        <fullName evidence="6">Glycine betaine/proline transport system substrate-binding protein</fullName>
    </submittedName>
</protein>
<dbReference type="SUPFAM" id="SSF53850">
    <property type="entry name" value="Periplasmic binding protein-like II"/>
    <property type="match status" value="1"/>
</dbReference>
<gene>
    <name evidence="6" type="ORF">B0H94_10338</name>
</gene>
<evidence type="ECO:0000313" key="6">
    <source>
        <dbReference type="EMBL" id="PSL50427.1"/>
    </source>
</evidence>
<dbReference type="RefSeq" id="WP_106587762.1">
    <property type="nucleotide sequence ID" value="NZ_PYAV01000003.1"/>
</dbReference>
<proteinExistence type="predicted"/>